<keyword evidence="1 4" id="KW-0808">Transferase</keyword>
<evidence type="ECO:0000259" key="2">
    <source>
        <dbReference type="Pfam" id="PF03033"/>
    </source>
</evidence>
<gene>
    <name evidence="4" type="ORF">GCM10010324_67190</name>
</gene>
<protein>
    <submittedName>
        <fullName evidence="4">Glycosyl transferase</fullName>
    </submittedName>
</protein>
<dbReference type="PANTHER" id="PTHR48050:SF13">
    <property type="entry name" value="STEROL 3-BETA-GLUCOSYLTRANSFERASE UGT80A2"/>
    <property type="match status" value="1"/>
</dbReference>
<dbReference type="RefSeq" id="WP_190025554.1">
    <property type="nucleotide sequence ID" value="NZ_BMUT01000024.1"/>
</dbReference>
<dbReference type="Pfam" id="PF03033">
    <property type="entry name" value="Glyco_transf_28"/>
    <property type="match status" value="1"/>
</dbReference>
<dbReference type="InterPro" id="IPR050426">
    <property type="entry name" value="Glycosyltransferase_28"/>
</dbReference>
<dbReference type="InterPro" id="IPR002213">
    <property type="entry name" value="UDP_glucos_trans"/>
</dbReference>
<dbReference type="InterPro" id="IPR010610">
    <property type="entry name" value="EryCIII-like_C"/>
</dbReference>
<dbReference type="SUPFAM" id="SSF53756">
    <property type="entry name" value="UDP-Glycosyltransferase/glycogen phosphorylase"/>
    <property type="match status" value="1"/>
</dbReference>
<dbReference type="PANTHER" id="PTHR48050">
    <property type="entry name" value="STEROL 3-BETA-GLUCOSYLTRANSFERASE"/>
    <property type="match status" value="1"/>
</dbReference>
<evidence type="ECO:0000259" key="3">
    <source>
        <dbReference type="Pfam" id="PF06722"/>
    </source>
</evidence>
<keyword evidence="5" id="KW-1185">Reference proteome</keyword>
<evidence type="ECO:0000256" key="1">
    <source>
        <dbReference type="ARBA" id="ARBA00022679"/>
    </source>
</evidence>
<sequence length="416" mass="42939">MKILILAAGSRGDVAPYTGLGVRLRDAGHEVALAAPASFSGLVAESGLEFRGLPADPRAQAAGAQAAGTRVSGGSPGGTADLMRKASAFIQELGPGIADAAAAGADLLLFSTTTAPLGWHVAEALGAPSMGVYLQPVTPTGEFGPVMGGGRSLGRWGNRAAGRISLRVVDRLHTTAAAGLRARLGLPPAAARAVRRRQEASNWPVLHGFSTVLVPRPRDWRDGLDVVGNWWPHCPADRRLPAELDDFLRSGPPPVFIGFGSMGAGEGERLSEIAVEALRKAKVRGVLQAGWAGLSAVGDDVLAVGDVPHALLFPRTAAVVHHAGAGTAAAALRAGVPAIPVPVTADQPFWAGRIASLGAGTTPVPYKELTAGRLAEALRLAVGEPQYRERAAEAARRMEAEDGAARVVEEIEKKVP</sequence>
<feature type="domain" description="Erythromycin biosynthesis protein CIII-like C-terminal" evidence="3">
    <location>
        <begin position="293"/>
        <end position="412"/>
    </location>
</feature>
<dbReference type="CDD" id="cd03784">
    <property type="entry name" value="GT1_Gtf-like"/>
    <property type="match status" value="1"/>
</dbReference>
<accession>A0ABQ2ZFI3</accession>
<proteinExistence type="predicted"/>
<dbReference type="EMBL" id="BMUT01000024">
    <property type="protein sequence ID" value="GGY10933.1"/>
    <property type="molecule type" value="Genomic_DNA"/>
</dbReference>
<dbReference type="Gene3D" id="3.40.50.2000">
    <property type="entry name" value="Glycogen Phosphorylase B"/>
    <property type="match status" value="2"/>
</dbReference>
<feature type="domain" description="Glycosyltransferase family 28 N-terminal" evidence="2">
    <location>
        <begin position="3"/>
        <end position="91"/>
    </location>
</feature>
<comment type="caution">
    <text evidence="4">The sequence shown here is derived from an EMBL/GenBank/DDBJ whole genome shotgun (WGS) entry which is preliminary data.</text>
</comment>
<dbReference type="GO" id="GO:0016740">
    <property type="term" value="F:transferase activity"/>
    <property type="evidence" value="ECO:0007669"/>
    <property type="project" value="UniProtKB-KW"/>
</dbReference>
<evidence type="ECO:0000313" key="4">
    <source>
        <dbReference type="EMBL" id="GGY10933.1"/>
    </source>
</evidence>
<name>A0ABQ2ZFI3_9ACTN</name>
<evidence type="ECO:0000313" key="5">
    <source>
        <dbReference type="Proteomes" id="UP000659223"/>
    </source>
</evidence>
<dbReference type="Proteomes" id="UP000659223">
    <property type="component" value="Unassembled WGS sequence"/>
</dbReference>
<dbReference type="Pfam" id="PF06722">
    <property type="entry name" value="EryCIII-like_C"/>
    <property type="match status" value="1"/>
</dbReference>
<reference evidence="5" key="1">
    <citation type="journal article" date="2019" name="Int. J. Syst. Evol. Microbiol.">
        <title>The Global Catalogue of Microorganisms (GCM) 10K type strain sequencing project: providing services to taxonomists for standard genome sequencing and annotation.</title>
        <authorList>
            <consortium name="The Broad Institute Genomics Platform"/>
            <consortium name="The Broad Institute Genome Sequencing Center for Infectious Disease"/>
            <person name="Wu L."/>
            <person name="Ma J."/>
        </authorList>
    </citation>
    <scope>NUCLEOTIDE SEQUENCE [LARGE SCALE GENOMIC DNA]</scope>
    <source>
        <strain evidence="5">JCM 4586</strain>
    </source>
</reference>
<dbReference type="InterPro" id="IPR004276">
    <property type="entry name" value="GlycoTrans_28_N"/>
</dbReference>
<organism evidence="4 5">
    <name type="scientific">Streptomyces hiroshimensis</name>
    <dbReference type="NCBI Taxonomy" id="66424"/>
    <lineage>
        <taxon>Bacteria</taxon>
        <taxon>Bacillati</taxon>
        <taxon>Actinomycetota</taxon>
        <taxon>Actinomycetes</taxon>
        <taxon>Kitasatosporales</taxon>
        <taxon>Streptomycetaceae</taxon>
        <taxon>Streptomyces</taxon>
    </lineage>
</organism>